<dbReference type="Proteomes" id="UP000051952">
    <property type="component" value="Unassembled WGS sequence"/>
</dbReference>
<accession>A0A0S4JE67</accession>
<feature type="region of interest" description="Disordered" evidence="1">
    <location>
        <begin position="662"/>
        <end position="688"/>
    </location>
</feature>
<protein>
    <submittedName>
        <fullName evidence="2">Uncharacterized protein</fullName>
    </submittedName>
</protein>
<proteinExistence type="predicted"/>
<organism evidence="2 3">
    <name type="scientific">Bodo saltans</name>
    <name type="common">Flagellated protozoan</name>
    <dbReference type="NCBI Taxonomy" id="75058"/>
    <lineage>
        <taxon>Eukaryota</taxon>
        <taxon>Discoba</taxon>
        <taxon>Euglenozoa</taxon>
        <taxon>Kinetoplastea</taxon>
        <taxon>Metakinetoplastina</taxon>
        <taxon>Eubodonida</taxon>
        <taxon>Bodonidae</taxon>
        <taxon>Bodo</taxon>
    </lineage>
</organism>
<feature type="compositionally biased region" description="Polar residues" evidence="1">
    <location>
        <begin position="270"/>
        <end position="280"/>
    </location>
</feature>
<feature type="region of interest" description="Disordered" evidence="1">
    <location>
        <begin position="1"/>
        <end position="80"/>
    </location>
</feature>
<dbReference type="OrthoDB" id="273204at2759"/>
<feature type="compositionally biased region" description="Basic residues" evidence="1">
    <location>
        <begin position="300"/>
        <end position="309"/>
    </location>
</feature>
<name>A0A0S4JE67_BODSA</name>
<feature type="compositionally biased region" description="Low complexity" evidence="1">
    <location>
        <begin position="846"/>
        <end position="865"/>
    </location>
</feature>
<evidence type="ECO:0000256" key="1">
    <source>
        <dbReference type="SAM" id="MobiDB-lite"/>
    </source>
</evidence>
<dbReference type="AlphaFoldDB" id="A0A0S4JE67"/>
<evidence type="ECO:0000313" key="3">
    <source>
        <dbReference type="Proteomes" id="UP000051952"/>
    </source>
</evidence>
<dbReference type="OMA" id="HHEMLLT"/>
<gene>
    <name evidence="2" type="ORF">BSAL_15295</name>
</gene>
<reference evidence="3" key="1">
    <citation type="submission" date="2015-09" db="EMBL/GenBank/DDBJ databases">
        <authorList>
            <consortium name="Pathogen Informatics"/>
        </authorList>
    </citation>
    <scope>NUCLEOTIDE SEQUENCE [LARGE SCALE GENOMIC DNA]</scope>
    <source>
        <strain evidence="3">Lake Konstanz</strain>
    </source>
</reference>
<feature type="region of interest" description="Disordered" evidence="1">
    <location>
        <begin position="245"/>
        <end position="317"/>
    </location>
</feature>
<feature type="region of interest" description="Disordered" evidence="1">
    <location>
        <begin position="145"/>
        <end position="198"/>
    </location>
</feature>
<dbReference type="EMBL" id="CYKH01001638">
    <property type="protein sequence ID" value="CUG88413.1"/>
    <property type="molecule type" value="Genomic_DNA"/>
</dbReference>
<sequence length="1193" mass="130098">MVYSATQRRPVASSSSSGGGGGGYAALHQQQSKRSASVDPHNRSAESSGDDAEGAAASRHVSLQTQKHHQRRVNNNDRHEATTGYQYIADDHHRQHIAAEQHQQRVQQEYQRRVVGVAAGEVIRRHSGVLLHRRLVEEEEAMLRCTSNNSKRSASVDPHNRSAESSGDDAEGAAASRHVSLQTQKHHQRRVNNNDRHHEATTGYQYIADDHHRQHIAAEQHQQRVQQEYQRRVVGVAAGEVAKVASSPLSIPSHSRRSRTQKQDEEHRSPYSSPRGNSNHAAVPTTKGFVHATSKNQQRGAHHHQHHHHQAAEAAAPSITPHSYTIALRAQWSALSRLMREEGLGNNSGDAEYDGGVPSSVIASRIAVRSGLDVEITRLLAAIRSDATAVVHEADVLLPLLLALSIAPIPTESSQTLAAEVLGKVLVAAHRQSVTSSAQQHNSTTTAAQQQQQQMVVQRRRMLENFLVHHRALDALEIALRTSVSSAVTTSILELYFVVASISPQSSNAILANPSLIQTLMALLPAGVPAHICYVATLLQSLTQSSPIDGATILCSYDVHHAMLAFLDHHLEDEITVTAVGMLLRVVLVLHHGCPQAFRQAFATTTTSVSATATHHRPNGPHALARLIRRCIGSVWSDIADLGCLLLTSHLQRHHSARLERNALQGGVSSGGRSATARRRSDAVGAVSEHAPTLEELRDFTRVEMLLETPSSSSSAAWPNSTTSLVNASSSRRPSTSQFAAAATAVPNDLILVLSSLICATPTTAMPQQGHLRISSACALLWLSFHAPIRVGELIANDPIVIHNLVSTLLESFSDDESIHPNAASTSSELTSMGHNGESPSRRRQAASSSGQLHPSSPSSQPYQQAHRTLTALTMLTILFVGSPRSRLSLTTHLQRHLSKTTRATLFQRLVELLLLADDTLLSALLFDVRGAREAASVDPAAAAADGQQHASPSHEYQLQKLRQALLTVARDVLLTVPKTSSIAAATNYSTSFSSSRYDNHNGDHHQKQHHHEMLLTPYDNHNGDHHQKQHHHEMLLTPGGMASTVTRLVDNAVVLQDQPRSSAHSAKKKKKVEHLERNDVFLFDCPVEQLTPGLHEVMEGLALHVARLKHELNLNSMSKPMRRCVLQDLYSHVYPTMLTCLQFIAQSLSSDEHAANTIRMIADGGGSRAISSANIVDIYHAVGLSMLRQQQR</sequence>
<feature type="compositionally biased region" description="Polar residues" evidence="1">
    <location>
        <begin position="823"/>
        <end position="834"/>
    </location>
</feature>
<evidence type="ECO:0000313" key="2">
    <source>
        <dbReference type="EMBL" id="CUG88413.1"/>
    </source>
</evidence>
<feature type="region of interest" description="Disordered" evidence="1">
    <location>
        <begin position="820"/>
        <end position="865"/>
    </location>
</feature>
<keyword evidence="3" id="KW-1185">Reference proteome</keyword>